<feature type="binding site" evidence="18">
    <location>
        <position position="395"/>
    </location>
    <ligand>
        <name>ATP</name>
        <dbReference type="ChEBI" id="CHEBI:30616"/>
    </ligand>
</feature>
<evidence type="ECO:0000259" key="20">
    <source>
        <dbReference type="PROSITE" id="PS50011"/>
    </source>
</evidence>
<evidence type="ECO:0000256" key="5">
    <source>
        <dbReference type="ARBA" id="ARBA00022475"/>
    </source>
</evidence>
<dbReference type="CDD" id="cd06899">
    <property type="entry name" value="lectin_legume_LecRK_Arcelin_ConA"/>
    <property type="match status" value="1"/>
</dbReference>
<dbReference type="EC" id="2.7.11.1" evidence="4"/>
<dbReference type="Gene3D" id="3.30.200.20">
    <property type="entry name" value="Phosphorylase Kinase, domain 1"/>
    <property type="match status" value="1"/>
</dbReference>
<dbReference type="GO" id="GO:0004674">
    <property type="term" value="F:protein serine/threonine kinase activity"/>
    <property type="evidence" value="ECO:0007669"/>
    <property type="project" value="UniProtKB-KW"/>
</dbReference>
<dbReference type="SUPFAM" id="SSF49899">
    <property type="entry name" value="Concanavalin A-like lectins/glucanases"/>
    <property type="match status" value="1"/>
</dbReference>
<dbReference type="PROSITE" id="PS00307">
    <property type="entry name" value="LECTIN_LEGUME_BETA"/>
    <property type="match status" value="1"/>
</dbReference>
<evidence type="ECO:0000256" key="11">
    <source>
        <dbReference type="ARBA" id="ARBA00022741"/>
    </source>
</evidence>
<evidence type="ECO:0000256" key="15">
    <source>
        <dbReference type="ARBA" id="ARBA00023136"/>
    </source>
</evidence>
<dbReference type="SMART" id="SM00220">
    <property type="entry name" value="S_TKc"/>
    <property type="match status" value="1"/>
</dbReference>
<keyword evidence="11 18" id="KW-0547">Nucleotide-binding</keyword>
<keyword evidence="12" id="KW-0418">Kinase</keyword>
<dbReference type="Gene3D" id="2.60.120.200">
    <property type="match status" value="1"/>
</dbReference>
<keyword evidence="7" id="KW-0808">Transferase</keyword>
<dbReference type="InterPro" id="IPR008271">
    <property type="entry name" value="Ser/Thr_kinase_AS"/>
</dbReference>
<evidence type="ECO:0000313" key="21">
    <source>
        <dbReference type="EMBL" id="KAF7849907.1"/>
    </source>
</evidence>
<dbReference type="Gramene" id="rna-gnl|WGS:JABURB|Cocit.L0141.1">
    <property type="protein sequence ID" value="cds-KAF7849907.1"/>
    <property type="gene ID" value="gene-BT93_L0141"/>
</dbReference>
<dbReference type="CDD" id="cd14066">
    <property type="entry name" value="STKc_IRAK"/>
    <property type="match status" value="1"/>
</dbReference>
<dbReference type="EMBL" id="MU089677">
    <property type="protein sequence ID" value="KAF7849907.1"/>
    <property type="molecule type" value="Genomic_DNA"/>
</dbReference>
<evidence type="ECO:0000256" key="9">
    <source>
        <dbReference type="ARBA" id="ARBA00022729"/>
    </source>
</evidence>
<dbReference type="Proteomes" id="UP000806378">
    <property type="component" value="Unassembled WGS sequence"/>
</dbReference>
<dbReference type="PROSITE" id="PS00107">
    <property type="entry name" value="PROTEIN_KINASE_ATP"/>
    <property type="match status" value="1"/>
</dbReference>
<evidence type="ECO:0000256" key="19">
    <source>
        <dbReference type="SAM" id="Phobius"/>
    </source>
</evidence>
<keyword evidence="6" id="KW-0723">Serine/threonine-protein kinase</keyword>
<evidence type="ECO:0000256" key="18">
    <source>
        <dbReference type="PROSITE-ProRule" id="PRU10141"/>
    </source>
</evidence>
<dbReference type="GO" id="GO:0005886">
    <property type="term" value="C:plasma membrane"/>
    <property type="evidence" value="ECO:0007669"/>
    <property type="project" value="UniProtKB-SubCell"/>
</dbReference>
<dbReference type="GO" id="GO:0002229">
    <property type="term" value="P:defense response to oomycetes"/>
    <property type="evidence" value="ECO:0007669"/>
    <property type="project" value="UniProtKB-ARBA"/>
</dbReference>
<dbReference type="GO" id="GO:0005524">
    <property type="term" value="F:ATP binding"/>
    <property type="evidence" value="ECO:0007669"/>
    <property type="project" value="UniProtKB-UniRule"/>
</dbReference>
<reference evidence="21" key="1">
    <citation type="submission" date="2020-05" db="EMBL/GenBank/DDBJ databases">
        <title>WGS assembly of Corymbia citriodora subspecies variegata.</title>
        <authorList>
            <person name="Barry K."/>
            <person name="Hundley H."/>
            <person name="Shu S."/>
            <person name="Jenkins J."/>
            <person name="Grimwood J."/>
            <person name="Baten A."/>
        </authorList>
    </citation>
    <scope>NUCLEOTIDE SEQUENCE</scope>
    <source>
        <strain evidence="21">CV2-018</strain>
    </source>
</reference>
<evidence type="ECO:0000256" key="10">
    <source>
        <dbReference type="ARBA" id="ARBA00022734"/>
    </source>
</evidence>
<gene>
    <name evidence="21" type="ORF">BT93_L0141</name>
</gene>
<accession>A0A8T0CQI2</accession>
<dbReference type="InterPro" id="IPR001220">
    <property type="entry name" value="Legume_lectin_dom"/>
</dbReference>
<keyword evidence="5" id="KW-1003">Cell membrane</keyword>
<comment type="similarity">
    <text evidence="2">In the N-terminal section; belongs to the leguminous lectin family.</text>
</comment>
<dbReference type="SUPFAM" id="SSF56112">
    <property type="entry name" value="Protein kinase-like (PK-like)"/>
    <property type="match status" value="1"/>
</dbReference>
<dbReference type="OrthoDB" id="4062651at2759"/>
<keyword evidence="22" id="KW-1185">Reference proteome</keyword>
<keyword evidence="14 19" id="KW-1133">Transmembrane helix</keyword>
<feature type="transmembrane region" description="Helical" evidence="19">
    <location>
        <begin position="297"/>
        <end position="320"/>
    </location>
</feature>
<feature type="domain" description="Protein kinase" evidence="20">
    <location>
        <begin position="365"/>
        <end position="643"/>
    </location>
</feature>
<sequence>MDLHSSDIKSFNTRELRSLLVLVLSLATAFTAFTASALSEGINFTLQTFNTDIIRPQGDASIMNDSIRLTKADRDQNLNQSVGWATYYESMRLWDKATGNVADFNTRFTFVINSLGNSNIGDGMTFFLVPEGYQLQANSWGRFLALVDQNHDPSNSSTSFVAVEFDTFHNNAPNFNVVDPNCSQDAHVGIDLNNLTSAVSRCVDWFYDKILSGGRINAMIAYNSSTQNLSVLMIDADATGTNIISSTVSYIVNLRQYLPEWVTIGFSATTGDFFELHTIEAWNFSSSVQVAEKKSKLWLWFTLGSGSFILLILVIASTWFRQYSKSRRANMSGEEDDPAIDEVFEQVSGPKKFTYKDLVTATGNFATERLLGEGGFGRVYEGYLTSMNANVAIKKISPGSSQGIKEYATEVMTISRLRHRNLVQLIGWCHEKKELLLIYEFMSNGSLDSHLFKEWSFLPWEKRYKIAQGIASALLYLHEEWEQCVVHRDIKSSNIMLDSDFNAKIGDFGLAKLVDHAKGLQTTVLAGTMGYMAPECVYTGKASKESDVYSFGVVLLEITCGRKVIKPRAEEGQVRLVDWVWELYGTGRLLDAADSKLGIDFDGKQLECLMIVGLWCAHPDHTTRPSIREALNVLNFNTPPPVLPSKLPVPTYLAPLSTFSTKSIVSSHTTSTNSIELSTFATSSTQSSHSSSSVLLQNTI</sequence>
<dbReference type="InterPro" id="IPR000719">
    <property type="entry name" value="Prot_kinase_dom"/>
</dbReference>
<proteinExistence type="inferred from homology"/>
<dbReference type="PROSITE" id="PS00108">
    <property type="entry name" value="PROTEIN_KINASE_ST"/>
    <property type="match status" value="1"/>
</dbReference>
<evidence type="ECO:0000256" key="6">
    <source>
        <dbReference type="ARBA" id="ARBA00022527"/>
    </source>
</evidence>
<name>A0A8T0CQI2_CORYI</name>
<dbReference type="FunFam" id="3.30.200.20:FF:000168">
    <property type="entry name" value="L-type lectin-domain containing receptor kinase IX.1"/>
    <property type="match status" value="1"/>
</dbReference>
<dbReference type="Gene3D" id="1.10.510.10">
    <property type="entry name" value="Transferase(Phosphotransferase) domain 1"/>
    <property type="match status" value="1"/>
</dbReference>
<comment type="caution">
    <text evidence="21">The sequence shown here is derived from an EMBL/GenBank/DDBJ whole genome shotgun (WGS) entry which is preliminary data.</text>
</comment>
<keyword evidence="13 18" id="KW-0067">ATP-binding</keyword>
<dbReference type="Pfam" id="PF00069">
    <property type="entry name" value="Pkinase"/>
    <property type="match status" value="1"/>
</dbReference>
<keyword evidence="8 19" id="KW-0812">Transmembrane</keyword>
<evidence type="ECO:0000256" key="14">
    <source>
        <dbReference type="ARBA" id="ARBA00022989"/>
    </source>
</evidence>
<dbReference type="InterPro" id="IPR019825">
    <property type="entry name" value="Lectin_legB_Mn/Ca_BS"/>
</dbReference>
<keyword evidence="17" id="KW-0325">Glycoprotein</keyword>
<evidence type="ECO:0000313" key="22">
    <source>
        <dbReference type="Proteomes" id="UP000806378"/>
    </source>
</evidence>
<keyword evidence="10" id="KW-0430">Lectin</keyword>
<evidence type="ECO:0000256" key="3">
    <source>
        <dbReference type="ARBA" id="ARBA00010217"/>
    </source>
</evidence>
<dbReference type="InterPro" id="IPR011009">
    <property type="entry name" value="Kinase-like_dom_sf"/>
</dbReference>
<dbReference type="GO" id="GO:0030246">
    <property type="term" value="F:carbohydrate binding"/>
    <property type="evidence" value="ECO:0007669"/>
    <property type="project" value="UniProtKB-KW"/>
</dbReference>
<evidence type="ECO:0000256" key="13">
    <source>
        <dbReference type="ARBA" id="ARBA00022840"/>
    </source>
</evidence>
<evidence type="ECO:0000256" key="4">
    <source>
        <dbReference type="ARBA" id="ARBA00012513"/>
    </source>
</evidence>
<evidence type="ECO:0000256" key="16">
    <source>
        <dbReference type="ARBA" id="ARBA00023170"/>
    </source>
</evidence>
<evidence type="ECO:0000256" key="12">
    <source>
        <dbReference type="ARBA" id="ARBA00022777"/>
    </source>
</evidence>
<dbReference type="InterPro" id="IPR000985">
    <property type="entry name" value="Lectin_LegA_CS"/>
</dbReference>
<dbReference type="PANTHER" id="PTHR27007">
    <property type="match status" value="1"/>
</dbReference>
<dbReference type="Pfam" id="PF00139">
    <property type="entry name" value="Lectin_legB"/>
    <property type="match status" value="1"/>
</dbReference>
<organism evidence="21 22">
    <name type="scientific">Corymbia citriodora subsp. variegata</name>
    <dbReference type="NCBI Taxonomy" id="360336"/>
    <lineage>
        <taxon>Eukaryota</taxon>
        <taxon>Viridiplantae</taxon>
        <taxon>Streptophyta</taxon>
        <taxon>Embryophyta</taxon>
        <taxon>Tracheophyta</taxon>
        <taxon>Spermatophyta</taxon>
        <taxon>Magnoliopsida</taxon>
        <taxon>eudicotyledons</taxon>
        <taxon>Gunneridae</taxon>
        <taxon>Pentapetalae</taxon>
        <taxon>rosids</taxon>
        <taxon>malvids</taxon>
        <taxon>Myrtales</taxon>
        <taxon>Myrtaceae</taxon>
        <taxon>Myrtoideae</taxon>
        <taxon>Eucalypteae</taxon>
        <taxon>Corymbia</taxon>
    </lineage>
</organism>
<dbReference type="InterPro" id="IPR050528">
    <property type="entry name" value="L-type_Lectin-RKs"/>
</dbReference>
<dbReference type="PROSITE" id="PS00308">
    <property type="entry name" value="LECTIN_LEGUME_ALPHA"/>
    <property type="match status" value="1"/>
</dbReference>
<dbReference type="FunFam" id="1.10.510.10:FF:000240">
    <property type="entry name" value="Lectin-domain containing receptor kinase A4.3"/>
    <property type="match status" value="1"/>
</dbReference>
<keyword evidence="16" id="KW-0675">Receptor</keyword>
<dbReference type="InterPro" id="IPR013320">
    <property type="entry name" value="ConA-like_dom_sf"/>
</dbReference>
<evidence type="ECO:0000256" key="2">
    <source>
        <dbReference type="ARBA" id="ARBA00008536"/>
    </source>
</evidence>
<protein>
    <recommendedName>
        <fullName evidence="4">non-specific serine/threonine protein kinase</fullName>
        <ecNumber evidence="4">2.7.11.1</ecNumber>
    </recommendedName>
</protein>
<dbReference type="AlphaFoldDB" id="A0A8T0CQI2"/>
<evidence type="ECO:0000256" key="17">
    <source>
        <dbReference type="ARBA" id="ARBA00023180"/>
    </source>
</evidence>
<keyword evidence="9" id="KW-0732">Signal</keyword>
<evidence type="ECO:0000256" key="1">
    <source>
        <dbReference type="ARBA" id="ARBA00004251"/>
    </source>
</evidence>
<evidence type="ECO:0000256" key="8">
    <source>
        <dbReference type="ARBA" id="ARBA00022692"/>
    </source>
</evidence>
<dbReference type="PROSITE" id="PS50011">
    <property type="entry name" value="PROTEIN_KINASE_DOM"/>
    <property type="match status" value="1"/>
</dbReference>
<comment type="similarity">
    <text evidence="3">In the C-terminal section; belongs to the protein kinase superfamily. Ser/Thr protein kinase family.</text>
</comment>
<comment type="subcellular location">
    <subcellularLocation>
        <location evidence="1">Cell membrane</location>
        <topology evidence="1">Single-pass type I membrane protein</topology>
    </subcellularLocation>
</comment>
<evidence type="ECO:0000256" key="7">
    <source>
        <dbReference type="ARBA" id="ARBA00022679"/>
    </source>
</evidence>
<dbReference type="InterPro" id="IPR017441">
    <property type="entry name" value="Protein_kinase_ATP_BS"/>
</dbReference>
<keyword evidence="15 19" id="KW-0472">Membrane</keyword>